<sequence length="440" mass="45572">MFGTSGIRGRFGTDVTTELAGSVGKALVADGAEEVVLGRDPRDSGRPLADALAAGVTAAGGDVIDVGLAATPTVARSVGWQEADVGVSITASHNPAPDNGIKLWTPSGQAYDETARERIAGLVREASFPTPRHDEIGRRRRWDGATERHAQAIADAVEQPSDPPAVIIDVGNGSGGVTAAALRHLGCQVETLNADPDGSFPARPSEPTKANCESLRSVVAATDADLGVAHDGDADRLLAVDETGAFVSGDTLLALFSRWAVSDGRAVAVPVDTSLSVAEVVEAAGGSVRHTRVGDVFVAEVATDPQVAFGGEPSGAWIWPTETLCPDGPFAACVLASRLGEESLSELTATIPSFPIRRESIETGQKAAVVAEVGSQLQTRYDDVTTLDGYRVDVEDAWGLVRASGTQPLVRITAEGTTEAACAELFDSLSALVREATESQ</sequence>
<dbReference type="PROSITE" id="PS00710">
    <property type="entry name" value="PGM_PMM"/>
    <property type="match status" value="1"/>
</dbReference>
<keyword evidence="13" id="KW-1185">Reference proteome</keyword>
<feature type="domain" description="Alpha-D-phosphohexomutase alpha/beta/alpha" evidence="10">
    <location>
        <begin position="155"/>
        <end position="244"/>
    </location>
</feature>
<accession>A0A8T4GJN8</accession>
<proteinExistence type="inferred from homology"/>
<dbReference type="SUPFAM" id="SSF55957">
    <property type="entry name" value="Phosphoglucomutase, C-terminal domain"/>
    <property type="match status" value="1"/>
</dbReference>
<evidence type="ECO:0000256" key="4">
    <source>
        <dbReference type="ARBA" id="ARBA00022723"/>
    </source>
</evidence>
<evidence type="ECO:0000256" key="2">
    <source>
        <dbReference type="ARBA" id="ARBA00010231"/>
    </source>
</evidence>
<reference evidence="12" key="1">
    <citation type="submission" date="2021-03" db="EMBL/GenBank/DDBJ databases">
        <title>Genomic Encyclopedia of Type Strains, Phase IV (KMG-IV): sequencing the most valuable type-strain genomes for metagenomic binning, comparative biology and taxonomic classification.</title>
        <authorList>
            <person name="Goeker M."/>
        </authorList>
    </citation>
    <scope>NUCLEOTIDE SEQUENCE</scope>
    <source>
        <strain evidence="12">DSM 23564</strain>
    </source>
</reference>
<dbReference type="GO" id="GO:0008966">
    <property type="term" value="F:phosphoglucosamine mutase activity"/>
    <property type="evidence" value="ECO:0007669"/>
    <property type="project" value="UniProtKB-EC"/>
</dbReference>
<evidence type="ECO:0000256" key="3">
    <source>
        <dbReference type="ARBA" id="ARBA00022553"/>
    </source>
</evidence>
<dbReference type="InterPro" id="IPR005846">
    <property type="entry name" value="A-D-PHexomutase_a/b/a-III"/>
</dbReference>
<dbReference type="InterPro" id="IPR005844">
    <property type="entry name" value="A-D-PHexomutase_a/b/a-I"/>
</dbReference>
<organism evidence="12 13">
    <name type="scientific">Halorubrum alkaliphilum</name>
    <dbReference type="NCBI Taxonomy" id="261290"/>
    <lineage>
        <taxon>Archaea</taxon>
        <taxon>Methanobacteriati</taxon>
        <taxon>Methanobacteriota</taxon>
        <taxon>Stenosarchaea group</taxon>
        <taxon>Halobacteria</taxon>
        <taxon>Halobacteriales</taxon>
        <taxon>Haloferacaceae</taxon>
        <taxon>Halorubrum</taxon>
    </lineage>
</organism>
<dbReference type="GO" id="GO:0000287">
    <property type="term" value="F:magnesium ion binding"/>
    <property type="evidence" value="ECO:0007669"/>
    <property type="project" value="InterPro"/>
</dbReference>
<dbReference type="AlphaFoldDB" id="A0A8T4GJN8"/>
<name>A0A8T4GJN8_9EURY</name>
<evidence type="ECO:0000256" key="1">
    <source>
        <dbReference type="ARBA" id="ARBA00001946"/>
    </source>
</evidence>
<dbReference type="InterPro" id="IPR016066">
    <property type="entry name" value="A-D-PHexomutase_CS"/>
</dbReference>
<dbReference type="Pfam" id="PF02879">
    <property type="entry name" value="PGM_PMM_II"/>
    <property type="match status" value="1"/>
</dbReference>
<dbReference type="PANTHER" id="PTHR43771:SF1">
    <property type="entry name" value="PHOSPHOMANNOMUTASE"/>
    <property type="match status" value="1"/>
</dbReference>
<dbReference type="GO" id="GO:0005975">
    <property type="term" value="P:carbohydrate metabolic process"/>
    <property type="evidence" value="ECO:0007669"/>
    <property type="project" value="InterPro"/>
</dbReference>
<keyword evidence="4 7" id="KW-0479">Metal-binding</keyword>
<keyword evidence="3" id="KW-0597">Phosphoprotein</keyword>
<evidence type="ECO:0000259" key="11">
    <source>
        <dbReference type="Pfam" id="PF02880"/>
    </source>
</evidence>
<evidence type="ECO:0000259" key="9">
    <source>
        <dbReference type="Pfam" id="PF02878"/>
    </source>
</evidence>
<feature type="domain" description="Alpha-D-phosphohexomutase alpha/beta/alpha" evidence="11">
    <location>
        <begin position="249"/>
        <end position="349"/>
    </location>
</feature>
<dbReference type="Pfam" id="PF00408">
    <property type="entry name" value="PGM_PMM_IV"/>
    <property type="match status" value="1"/>
</dbReference>
<feature type="domain" description="Alpha-D-phosphohexomutase C-terminal" evidence="8">
    <location>
        <begin position="376"/>
        <end position="429"/>
    </location>
</feature>
<keyword evidence="5 7" id="KW-0460">Magnesium</keyword>
<evidence type="ECO:0000313" key="13">
    <source>
        <dbReference type="Proteomes" id="UP000823588"/>
    </source>
</evidence>
<evidence type="ECO:0000313" key="12">
    <source>
        <dbReference type="EMBL" id="MBP1923225.1"/>
    </source>
</evidence>
<protein>
    <submittedName>
        <fullName evidence="12">Phosphoglucosamine mutase</fullName>
        <ecNumber evidence="12">5.4.2.10</ecNumber>
    </submittedName>
</protein>
<comment type="similarity">
    <text evidence="2 7">Belongs to the phosphohexose mutase family.</text>
</comment>
<dbReference type="InterPro" id="IPR005841">
    <property type="entry name" value="Alpha-D-phosphohexomutase_SF"/>
</dbReference>
<dbReference type="InterPro" id="IPR005845">
    <property type="entry name" value="A-D-PHexomutase_a/b/a-II"/>
</dbReference>
<dbReference type="Proteomes" id="UP000823588">
    <property type="component" value="Unassembled WGS sequence"/>
</dbReference>
<gene>
    <name evidence="12" type="ORF">J2751_002264</name>
</gene>
<dbReference type="RefSeq" id="WP_209486009.1">
    <property type="nucleotide sequence ID" value="NZ_JAGGKQ010000017.1"/>
</dbReference>
<dbReference type="CDD" id="cd03087">
    <property type="entry name" value="PGM_like1"/>
    <property type="match status" value="1"/>
</dbReference>
<dbReference type="Pfam" id="PF02878">
    <property type="entry name" value="PGM_PMM_I"/>
    <property type="match status" value="1"/>
</dbReference>
<dbReference type="InterPro" id="IPR016055">
    <property type="entry name" value="A-D-PHexomutase_a/b/a-I/II/III"/>
</dbReference>
<dbReference type="PRINTS" id="PR00509">
    <property type="entry name" value="PGMPMM"/>
</dbReference>
<dbReference type="InterPro" id="IPR024086">
    <property type="entry name" value="GlmM_arc-type"/>
</dbReference>
<dbReference type="PANTHER" id="PTHR43771">
    <property type="entry name" value="PHOSPHOMANNOMUTASE"/>
    <property type="match status" value="1"/>
</dbReference>
<evidence type="ECO:0000256" key="6">
    <source>
        <dbReference type="ARBA" id="ARBA00023235"/>
    </source>
</evidence>
<dbReference type="OrthoDB" id="10363at2157"/>
<comment type="caution">
    <text evidence="12">The sequence shown here is derived from an EMBL/GenBank/DDBJ whole genome shotgun (WGS) entry which is preliminary data.</text>
</comment>
<dbReference type="InterPro" id="IPR005843">
    <property type="entry name" value="A-D-PHexomutase_C"/>
</dbReference>
<dbReference type="Gene3D" id="3.30.310.50">
    <property type="entry name" value="Alpha-D-phosphohexomutase, C-terminal domain"/>
    <property type="match status" value="1"/>
</dbReference>
<dbReference type="Pfam" id="PF02880">
    <property type="entry name" value="PGM_PMM_III"/>
    <property type="match status" value="1"/>
</dbReference>
<dbReference type="Gene3D" id="3.40.120.10">
    <property type="entry name" value="Alpha-D-Glucose-1,6-Bisphosphate, subunit A, domain 3"/>
    <property type="match status" value="3"/>
</dbReference>
<evidence type="ECO:0000259" key="10">
    <source>
        <dbReference type="Pfam" id="PF02879"/>
    </source>
</evidence>
<dbReference type="EMBL" id="JAGGKQ010000017">
    <property type="protein sequence ID" value="MBP1923225.1"/>
    <property type="molecule type" value="Genomic_DNA"/>
</dbReference>
<evidence type="ECO:0000259" key="8">
    <source>
        <dbReference type="Pfam" id="PF00408"/>
    </source>
</evidence>
<dbReference type="SUPFAM" id="SSF53738">
    <property type="entry name" value="Phosphoglucomutase, first 3 domains"/>
    <property type="match status" value="3"/>
</dbReference>
<feature type="domain" description="Alpha-D-phosphohexomutase alpha/beta/alpha" evidence="9">
    <location>
        <begin position="2"/>
        <end position="128"/>
    </location>
</feature>
<keyword evidence="6 12" id="KW-0413">Isomerase</keyword>
<evidence type="ECO:0000256" key="7">
    <source>
        <dbReference type="RuleBase" id="RU004326"/>
    </source>
</evidence>
<dbReference type="EC" id="5.4.2.10" evidence="12"/>
<evidence type="ECO:0000256" key="5">
    <source>
        <dbReference type="ARBA" id="ARBA00022842"/>
    </source>
</evidence>
<dbReference type="InterPro" id="IPR036900">
    <property type="entry name" value="A-D-PHexomutase_C_sf"/>
</dbReference>
<dbReference type="NCBIfam" id="TIGR03990">
    <property type="entry name" value="Arch_GlmM"/>
    <property type="match status" value="1"/>
</dbReference>
<comment type="cofactor">
    <cofactor evidence="1">
        <name>Mg(2+)</name>
        <dbReference type="ChEBI" id="CHEBI:18420"/>
    </cofactor>
</comment>